<evidence type="ECO:0000256" key="5">
    <source>
        <dbReference type="ARBA" id="ARBA00023136"/>
    </source>
</evidence>
<accession>A0A151NBV6</accession>
<keyword evidence="3 6" id="KW-0812">Transmembrane</keyword>
<sequence length="640" mass="65398">MPPNSAALCDPSCAPQGGGEAGHAARLVHLHGPVRAAGAGPVAAGAGPRLPAPGEGGLHAGCHRPPWALSCAFALQHVAVQASLLCVFHLLLLPTFPPADPDLLLDPSRDRGALLAQSLFACGASSMLQTVLGTRLPLLHVPTFEFLIPAVVLSTRLPHPGSNGTDTPAPCTGPSCSTGGWDRTAREVSGAVVVAGLVQLALGLSGAGGWAARHCGPLVLAPTLSIMGLSAYKPAAAFCSASWSLALLLVLLAVLCSQHLGSCRLPRCTETRTPGFPVGTAIPALRRFSVLLPFAIAWLVCGVLAQLHVPWAQLSPVLPNATTPPPWLQLPYPGQLGWPQLSPLALGAGLAMGLAAGLSSLGCYAQCGGALGTAPPPPSACSRGLCTEALGSLLAGLLGGLGGSAASIPHASLASLTQAGSRCPVQLAALVCLLLGLSPRLAELLTHIPLPIHGSVLCVTYAVAVGAGISYFQRADIDSGRNVFVVGFTMFMGLLVPRWLGAAPTALATGWEVLDVLLHSLLTVPVVITGILSFVLENTVSGSPQERGLLPPRVQGSEPARVYGLPPALQCPLGPTGLRVFPLCFLCPRPEEEEGGCAVEEGSISPGEATRLLVKAGATAEAKAGGKDREPERCWWPDAV</sequence>
<dbReference type="AlphaFoldDB" id="A0A151NBV6"/>
<comment type="caution">
    <text evidence="7">The sequence shown here is derived from an EMBL/GenBank/DDBJ whole genome shotgun (WGS) entry which is preliminary data.</text>
</comment>
<protein>
    <submittedName>
        <fullName evidence="7">Solute carrier family 23 member 3 isoform B</fullName>
    </submittedName>
</protein>
<dbReference type="Pfam" id="PF00860">
    <property type="entry name" value="Xan_ur_permease"/>
    <property type="match status" value="1"/>
</dbReference>
<evidence type="ECO:0000256" key="6">
    <source>
        <dbReference type="SAM" id="Phobius"/>
    </source>
</evidence>
<feature type="transmembrane region" description="Helical" evidence="6">
    <location>
        <begin position="516"/>
        <end position="536"/>
    </location>
</feature>
<feature type="transmembrane region" description="Helical" evidence="6">
    <location>
        <begin position="191"/>
        <end position="212"/>
    </location>
</feature>
<feature type="transmembrane region" description="Helical" evidence="6">
    <location>
        <begin position="448"/>
        <end position="471"/>
    </location>
</feature>
<dbReference type="GO" id="GO:0022857">
    <property type="term" value="F:transmembrane transporter activity"/>
    <property type="evidence" value="ECO:0007669"/>
    <property type="project" value="InterPro"/>
</dbReference>
<dbReference type="Proteomes" id="UP000050525">
    <property type="component" value="Unassembled WGS sequence"/>
</dbReference>
<feature type="transmembrane region" description="Helical" evidence="6">
    <location>
        <begin position="483"/>
        <end position="501"/>
    </location>
</feature>
<dbReference type="GO" id="GO:0016020">
    <property type="term" value="C:membrane"/>
    <property type="evidence" value="ECO:0007669"/>
    <property type="project" value="UniProtKB-SubCell"/>
</dbReference>
<dbReference type="PANTHER" id="PTHR11119">
    <property type="entry name" value="XANTHINE-URACIL / VITAMIN C PERMEASE FAMILY MEMBER"/>
    <property type="match status" value="1"/>
</dbReference>
<dbReference type="EMBL" id="AKHW03003552">
    <property type="protein sequence ID" value="KYO34298.1"/>
    <property type="molecule type" value="Genomic_DNA"/>
</dbReference>
<feature type="transmembrane region" description="Helical" evidence="6">
    <location>
        <begin position="344"/>
        <end position="365"/>
    </location>
</feature>
<evidence type="ECO:0000256" key="1">
    <source>
        <dbReference type="ARBA" id="ARBA00004141"/>
    </source>
</evidence>
<comment type="similarity">
    <text evidence="2">Belongs to the nucleobase:cation symporter-2 (NCS2) (TC 2.A.40) family.</text>
</comment>
<reference evidence="7 8" key="1">
    <citation type="journal article" date="2012" name="Genome Biol.">
        <title>Sequencing three crocodilian genomes to illuminate the evolution of archosaurs and amniotes.</title>
        <authorList>
            <person name="St John J.A."/>
            <person name="Braun E.L."/>
            <person name="Isberg S.R."/>
            <person name="Miles L.G."/>
            <person name="Chong A.Y."/>
            <person name="Gongora J."/>
            <person name="Dalzell P."/>
            <person name="Moran C."/>
            <person name="Bed'hom B."/>
            <person name="Abzhanov A."/>
            <person name="Burgess S.C."/>
            <person name="Cooksey A.M."/>
            <person name="Castoe T.A."/>
            <person name="Crawford N.G."/>
            <person name="Densmore L.D."/>
            <person name="Drew J.C."/>
            <person name="Edwards S.V."/>
            <person name="Faircloth B.C."/>
            <person name="Fujita M.K."/>
            <person name="Greenwold M.J."/>
            <person name="Hoffmann F.G."/>
            <person name="Howard J.M."/>
            <person name="Iguchi T."/>
            <person name="Janes D.E."/>
            <person name="Khan S.Y."/>
            <person name="Kohno S."/>
            <person name="de Koning A.J."/>
            <person name="Lance S.L."/>
            <person name="McCarthy F.M."/>
            <person name="McCormack J.E."/>
            <person name="Merchant M.E."/>
            <person name="Peterson D.G."/>
            <person name="Pollock D.D."/>
            <person name="Pourmand N."/>
            <person name="Raney B.J."/>
            <person name="Roessler K.A."/>
            <person name="Sanford J.R."/>
            <person name="Sawyer R.H."/>
            <person name="Schmidt C.J."/>
            <person name="Triplett E.W."/>
            <person name="Tuberville T.D."/>
            <person name="Venegas-Anaya M."/>
            <person name="Howard J.T."/>
            <person name="Jarvis E.D."/>
            <person name="Guillette L.J.Jr."/>
            <person name="Glenn T.C."/>
            <person name="Green R.E."/>
            <person name="Ray D.A."/>
        </authorList>
    </citation>
    <scope>NUCLEOTIDE SEQUENCE [LARGE SCALE GENOMIC DNA]</scope>
    <source>
        <strain evidence="7">KSC_2009_1</strain>
    </source>
</reference>
<keyword evidence="5 6" id="KW-0472">Membrane</keyword>
<dbReference type="eggNOG" id="KOG1292">
    <property type="taxonomic scope" value="Eukaryota"/>
</dbReference>
<evidence type="ECO:0000256" key="4">
    <source>
        <dbReference type="ARBA" id="ARBA00022989"/>
    </source>
</evidence>
<evidence type="ECO:0000256" key="3">
    <source>
        <dbReference type="ARBA" id="ARBA00022692"/>
    </source>
</evidence>
<keyword evidence="4 6" id="KW-1133">Transmembrane helix</keyword>
<organism evidence="7 8">
    <name type="scientific">Alligator mississippiensis</name>
    <name type="common">American alligator</name>
    <dbReference type="NCBI Taxonomy" id="8496"/>
    <lineage>
        <taxon>Eukaryota</taxon>
        <taxon>Metazoa</taxon>
        <taxon>Chordata</taxon>
        <taxon>Craniata</taxon>
        <taxon>Vertebrata</taxon>
        <taxon>Euteleostomi</taxon>
        <taxon>Archelosauria</taxon>
        <taxon>Archosauria</taxon>
        <taxon>Crocodylia</taxon>
        <taxon>Alligatoridae</taxon>
        <taxon>Alligatorinae</taxon>
        <taxon>Alligator</taxon>
    </lineage>
</organism>
<keyword evidence="8" id="KW-1185">Reference proteome</keyword>
<dbReference type="InterPro" id="IPR006043">
    <property type="entry name" value="NCS2"/>
</dbReference>
<evidence type="ECO:0000313" key="7">
    <source>
        <dbReference type="EMBL" id="KYO34298.1"/>
    </source>
</evidence>
<proteinExistence type="inferred from homology"/>
<feature type="transmembrane region" description="Helical" evidence="6">
    <location>
        <begin position="290"/>
        <end position="309"/>
    </location>
</feature>
<comment type="subcellular location">
    <subcellularLocation>
        <location evidence="1">Membrane</location>
        <topology evidence="1">Multi-pass membrane protein</topology>
    </subcellularLocation>
</comment>
<evidence type="ECO:0000313" key="8">
    <source>
        <dbReference type="Proteomes" id="UP000050525"/>
    </source>
</evidence>
<dbReference type="STRING" id="8496.A0A151NBV6"/>
<feature type="transmembrane region" description="Helical" evidence="6">
    <location>
        <begin position="232"/>
        <end position="255"/>
    </location>
</feature>
<name>A0A151NBV6_ALLMI</name>
<evidence type="ECO:0000256" key="2">
    <source>
        <dbReference type="ARBA" id="ARBA00008821"/>
    </source>
</evidence>
<gene>
    <name evidence="7" type="primary">SLC23A3-1</name>
    <name evidence="7" type="ORF">Y1Q_0024396</name>
</gene>